<dbReference type="EMBL" id="OX596094">
    <property type="protein sequence ID" value="CAM9429498.1"/>
    <property type="molecule type" value="Genomic_DNA"/>
</dbReference>
<name>A0AC59Y6H0_RANTA</name>
<reference evidence="1" key="1">
    <citation type="submission" date="2023-05" db="EMBL/GenBank/DDBJ databases">
        <authorList>
            <consortium name="ELIXIR-Norway"/>
        </authorList>
    </citation>
    <scope>NUCLEOTIDE SEQUENCE</scope>
</reference>
<accession>A0AC59Y6H0</accession>
<sequence>MGVQVRDLAGGRGKGGHAPCGSRGTNDAGQGDLDCVGGWTPRCLSFPSTTSGRSQETRQRARRAPAHSPIALRLSPRSPPPPNLMEEAPLWALPPSPLKASPPVRASRRSIGMALDPYSRVNCSGCRGSFFPEL</sequence>
<protein>
    <submittedName>
        <fullName evidence="1">Uncharacterized protein</fullName>
    </submittedName>
</protein>
<evidence type="ECO:0000313" key="1">
    <source>
        <dbReference type="EMBL" id="CAM9429498.1"/>
    </source>
</evidence>
<dbReference type="Proteomes" id="UP001162501">
    <property type="component" value="Chromosome 10"/>
</dbReference>
<gene>
    <name evidence="1" type="ORF">MRATA1EN22A_LOCUS2401</name>
</gene>
<reference evidence="1" key="2">
    <citation type="submission" date="2025-03" db="EMBL/GenBank/DDBJ databases">
        <authorList>
            <consortium name="ELIXIR-Norway"/>
            <consortium name="Elixir Norway"/>
        </authorList>
    </citation>
    <scope>NUCLEOTIDE SEQUENCE</scope>
</reference>
<organism evidence="1 2">
    <name type="scientific">Rangifer tarandus platyrhynchus</name>
    <name type="common">Svalbard reindeer</name>
    <dbReference type="NCBI Taxonomy" id="3082113"/>
    <lineage>
        <taxon>Eukaryota</taxon>
        <taxon>Metazoa</taxon>
        <taxon>Chordata</taxon>
        <taxon>Craniata</taxon>
        <taxon>Vertebrata</taxon>
        <taxon>Euteleostomi</taxon>
        <taxon>Mammalia</taxon>
        <taxon>Eutheria</taxon>
        <taxon>Laurasiatheria</taxon>
        <taxon>Artiodactyla</taxon>
        <taxon>Ruminantia</taxon>
        <taxon>Pecora</taxon>
        <taxon>Cervidae</taxon>
        <taxon>Odocoileinae</taxon>
        <taxon>Rangifer</taxon>
    </lineage>
</organism>
<proteinExistence type="predicted"/>
<evidence type="ECO:0000313" key="2">
    <source>
        <dbReference type="Proteomes" id="UP001162501"/>
    </source>
</evidence>